<feature type="transmembrane region" description="Helical" evidence="1">
    <location>
        <begin position="81"/>
        <end position="105"/>
    </location>
</feature>
<dbReference type="AlphaFoldDB" id="F8C0I4"/>
<evidence type="ECO:0008006" key="4">
    <source>
        <dbReference type="Google" id="ProtNLM"/>
    </source>
</evidence>
<dbReference type="Proteomes" id="UP000007730">
    <property type="component" value="Chromosome"/>
</dbReference>
<evidence type="ECO:0000313" key="2">
    <source>
        <dbReference type="EMBL" id="AEI06360.1"/>
    </source>
</evidence>
<name>F8C0I4_AFIC5</name>
<keyword evidence="3" id="KW-1185">Reference proteome</keyword>
<keyword evidence="1" id="KW-0812">Transmembrane</keyword>
<keyword evidence="1" id="KW-0472">Membrane</keyword>
<feature type="transmembrane region" description="Helical" evidence="1">
    <location>
        <begin position="41"/>
        <end position="61"/>
    </location>
</feature>
<dbReference type="EMBL" id="CP002826">
    <property type="protein sequence ID" value="AEI06360.1"/>
    <property type="molecule type" value="Genomic_DNA"/>
</dbReference>
<proteinExistence type="predicted"/>
<gene>
    <name evidence="2" type="ordered locus">OCA5_c16460</name>
</gene>
<dbReference type="RefSeq" id="WP_013913044.1">
    <property type="nucleotide sequence ID" value="NC_011386.1"/>
</dbReference>
<keyword evidence="1" id="KW-1133">Transmembrane helix</keyword>
<reference evidence="2 3" key="1">
    <citation type="journal article" date="2011" name="J. Bacteriol.">
        <title>Complete genome sequences of the chemolithoautotrophic Oligotropha carboxidovorans strains OM4 and OM5.</title>
        <authorList>
            <person name="Volland S."/>
            <person name="Rachinger M."/>
            <person name="Strittmatter A."/>
            <person name="Daniel R."/>
            <person name="Gottschalk G."/>
            <person name="Meyer O."/>
        </authorList>
    </citation>
    <scope>NUCLEOTIDE SEQUENCE [LARGE SCALE GENOMIC DNA]</scope>
    <source>
        <strain evidence="3">ATCC 49405 / DSM 1227 / KCTC 32145 / OM5</strain>
    </source>
</reference>
<dbReference type="HOGENOM" id="CLU_2106488_0_0_5"/>
<dbReference type="KEGG" id="ocg:OCA5_c16460"/>
<accession>F8C0I4</accession>
<sequence>MTLKDMLIAIGRTALLCGGLGLALYAAISYAAQYPVFVPAAALVAAIFVTLLIFSDIRYALLNGLIPAKTSSIRKDEQPKLYWSFIAFDVACICAALAVTVVVLLRLADGGGGDN</sequence>
<organism evidence="2 3">
    <name type="scientific">Afipia carboxidovorans (strain ATCC 49405 / DSM 1227 / KCTC 32145 / OM5)</name>
    <name type="common">Oligotropha carboxidovorans</name>
    <dbReference type="NCBI Taxonomy" id="504832"/>
    <lineage>
        <taxon>Bacteria</taxon>
        <taxon>Pseudomonadati</taxon>
        <taxon>Pseudomonadota</taxon>
        <taxon>Alphaproteobacteria</taxon>
        <taxon>Hyphomicrobiales</taxon>
        <taxon>Nitrobacteraceae</taxon>
        <taxon>Afipia</taxon>
    </lineage>
</organism>
<dbReference type="PATRIC" id="fig|504832.7.peg.1755"/>
<evidence type="ECO:0000256" key="1">
    <source>
        <dbReference type="SAM" id="Phobius"/>
    </source>
</evidence>
<dbReference type="STRING" id="504832.OCA5_c16460"/>
<evidence type="ECO:0000313" key="3">
    <source>
        <dbReference type="Proteomes" id="UP000007730"/>
    </source>
</evidence>
<protein>
    <recommendedName>
        <fullName evidence="4">Transmembrane protein</fullName>
    </recommendedName>
</protein>